<evidence type="ECO:0000313" key="1">
    <source>
        <dbReference type="EMBL" id="AGF57481.1"/>
    </source>
</evidence>
<name>M1MRV6_9CLOT</name>
<evidence type="ECO:0008006" key="3">
    <source>
        <dbReference type="Google" id="ProtNLM"/>
    </source>
</evidence>
<dbReference type="RefSeq" id="WP_015393796.1">
    <property type="nucleotide sequence ID" value="NC_020291.1"/>
</dbReference>
<organism evidence="1 2">
    <name type="scientific">Clostridium saccharoperbutylacetonicum N1-4(HMT)</name>
    <dbReference type="NCBI Taxonomy" id="931276"/>
    <lineage>
        <taxon>Bacteria</taxon>
        <taxon>Bacillati</taxon>
        <taxon>Bacillota</taxon>
        <taxon>Clostridia</taxon>
        <taxon>Eubacteriales</taxon>
        <taxon>Clostridiaceae</taxon>
        <taxon>Clostridium</taxon>
    </lineage>
</organism>
<dbReference type="STRING" id="36745.CLSAP_34940"/>
<protein>
    <recommendedName>
        <fullName evidence="3">GIY-YIG domain-containing protein</fullName>
    </recommendedName>
</protein>
<dbReference type="AlphaFoldDB" id="M1MRV6"/>
<reference evidence="1 2" key="1">
    <citation type="submission" date="2013-02" db="EMBL/GenBank/DDBJ databases">
        <title>Genome sequence of Clostridium saccharoperbutylacetonicum N1-4(HMT).</title>
        <authorList>
            <person name="Poehlein A."/>
            <person name="Daniel R."/>
        </authorList>
    </citation>
    <scope>NUCLEOTIDE SEQUENCE [LARGE SCALE GENOMIC DNA]</scope>
    <source>
        <strain evidence="2">N1-4(HMT)</strain>
    </source>
</reference>
<evidence type="ECO:0000313" key="2">
    <source>
        <dbReference type="Proteomes" id="UP000011728"/>
    </source>
</evidence>
<dbReference type="KEGG" id="csr:Cspa_c37210"/>
<dbReference type="Proteomes" id="UP000011728">
    <property type="component" value="Chromosome"/>
</dbReference>
<dbReference type="EMBL" id="CP004121">
    <property type="protein sequence ID" value="AGF57481.1"/>
    <property type="molecule type" value="Genomic_DNA"/>
</dbReference>
<sequence>MRYEEKIKIAKESGITIPEGILNKNIVGIYEFFKIKGNEEFCFYIGKSTDIVYRLLGSSSGHIYMYINNNFSKTVPLKIKEYRDDGYDIKVKIIEVDYSDNSFSKAAHRLALVELQEIVKYQEMGQCQFQVPEGVGTNEEKFWTENYKKE</sequence>
<dbReference type="eggNOG" id="ENOG50309J9">
    <property type="taxonomic scope" value="Bacteria"/>
</dbReference>
<dbReference type="OrthoDB" id="1912245at2"/>
<dbReference type="PATRIC" id="fig|931276.5.peg.3754"/>
<proteinExistence type="predicted"/>
<keyword evidence="2" id="KW-1185">Reference proteome</keyword>
<accession>M1MRV6</accession>
<gene>
    <name evidence="1" type="ORF">Cspa_c37210</name>
</gene>
<dbReference type="HOGENOM" id="CLU_1730369_0_0_9"/>